<reference evidence="2" key="2">
    <citation type="journal article" date="2023" name="IMA Fungus">
        <title>Comparative genomic study of the Penicillium genus elucidates a diverse pangenome and 15 lateral gene transfer events.</title>
        <authorList>
            <person name="Petersen C."/>
            <person name="Sorensen T."/>
            <person name="Nielsen M.R."/>
            <person name="Sondergaard T.E."/>
            <person name="Sorensen J.L."/>
            <person name="Fitzpatrick D.A."/>
            <person name="Frisvad J.C."/>
            <person name="Nielsen K.L."/>
        </authorList>
    </citation>
    <scope>NUCLEOTIDE SEQUENCE</scope>
    <source>
        <strain evidence="2">IBT 19713</strain>
    </source>
</reference>
<feature type="compositionally biased region" description="Basic and acidic residues" evidence="1">
    <location>
        <begin position="73"/>
        <end position="83"/>
    </location>
</feature>
<comment type="caution">
    <text evidence="2">The sequence shown here is derived from an EMBL/GenBank/DDBJ whole genome shotgun (WGS) entry which is preliminary data.</text>
</comment>
<evidence type="ECO:0000313" key="2">
    <source>
        <dbReference type="EMBL" id="KAJ5246576.1"/>
    </source>
</evidence>
<keyword evidence="3" id="KW-1185">Reference proteome</keyword>
<evidence type="ECO:0000313" key="3">
    <source>
        <dbReference type="Proteomes" id="UP001150941"/>
    </source>
</evidence>
<protein>
    <submittedName>
        <fullName evidence="2">Uncharacterized protein</fullName>
    </submittedName>
</protein>
<dbReference type="EMBL" id="JAPQKS010000002">
    <property type="protein sequence ID" value="KAJ5246576.1"/>
    <property type="molecule type" value="Genomic_DNA"/>
</dbReference>
<dbReference type="Proteomes" id="UP001150941">
    <property type="component" value="Unassembled WGS sequence"/>
</dbReference>
<dbReference type="OrthoDB" id="4357148at2759"/>
<accession>A0A9W9TWN7</accession>
<name>A0A9W9TWN7_9EURO</name>
<proteinExistence type="predicted"/>
<dbReference type="GeneID" id="83198159"/>
<dbReference type="AlphaFoldDB" id="A0A9W9TWN7"/>
<reference evidence="2" key="1">
    <citation type="submission" date="2022-11" db="EMBL/GenBank/DDBJ databases">
        <authorList>
            <person name="Petersen C."/>
        </authorList>
    </citation>
    <scope>NUCLEOTIDE SEQUENCE</scope>
    <source>
        <strain evidence="2">IBT 19713</strain>
    </source>
</reference>
<evidence type="ECO:0000256" key="1">
    <source>
        <dbReference type="SAM" id="MobiDB-lite"/>
    </source>
</evidence>
<gene>
    <name evidence="2" type="ORF">N7468_001559</name>
</gene>
<feature type="region of interest" description="Disordered" evidence="1">
    <location>
        <begin position="1"/>
        <end position="83"/>
    </location>
</feature>
<sequence>MPANQDQLVPTVVDDEDVDHTDPVKEGADSDQQLARDEDEAIDQRNILPESNHSLRHAKPQTPAYSEGPSEDDLPKEVLEARY</sequence>
<dbReference type="RefSeq" id="XP_058333997.1">
    <property type="nucleotide sequence ID" value="XM_058470856.1"/>
</dbReference>
<organism evidence="2 3">
    <name type="scientific">Penicillium chermesinum</name>
    <dbReference type="NCBI Taxonomy" id="63820"/>
    <lineage>
        <taxon>Eukaryota</taxon>
        <taxon>Fungi</taxon>
        <taxon>Dikarya</taxon>
        <taxon>Ascomycota</taxon>
        <taxon>Pezizomycotina</taxon>
        <taxon>Eurotiomycetes</taxon>
        <taxon>Eurotiomycetidae</taxon>
        <taxon>Eurotiales</taxon>
        <taxon>Aspergillaceae</taxon>
        <taxon>Penicillium</taxon>
    </lineage>
</organism>